<keyword evidence="3" id="KW-1185">Reference proteome</keyword>
<evidence type="ECO:0000313" key="2">
    <source>
        <dbReference type="EMBL" id="EFY04640.1"/>
    </source>
</evidence>
<name>E8LET9_9FIRM</name>
<comment type="caution">
    <text evidence="2">The sequence shown here is derived from an EMBL/GenBank/DDBJ whole genome shotgun (WGS) entry which is preliminary data.</text>
</comment>
<organism evidence="2 3">
    <name type="scientific">Phascolarctobacterium succinatutens YIT 12067</name>
    <dbReference type="NCBI Taxonomy" id="626939"/>
    <lineage>
        <taxon>Bacteria</taxon>
        <taxon>Bacillati</taxon>
        <taxon>Bacillota</taxon>
        <taxon>Negativicutes</taxon>
        <taxon>Acidaminococcales</taxon>
        <taxon>Acidaminococcaceae</taxon>
        <taxon>Phascolarctobacterium</taxon>
    </lineage>
</organism>
<gene>
    <name evidence="2" type="ORF">HMPREF9443_01373</name>
</gene>
<dbReference type="OrthoDB" id="9789552at2"/>
<evidence type="ECO:0000256" key="1">
    <source>
        <dbReference type="SAM" id="SignalP"/>
    </source>
</evidence>
<dbReference type="EMBL" id="AEVN01000060">
    <property type="protein sequence ID" value="EFY04640.1"/>
    <property type="molecule type" value="Genomic_DNA"/>
</dbReference>
<keyword evidence="1" id="KW-0732">Signal</keyword>
<accession>E8LET9</accession>
<dbReference type="Pfam" id="PF13552">
    <property type="entry name" value="DUF4127"/>
    <property type="match status" value="1"/>
</dbReference>
<feature type="chain" id="PRO_5003226952" description="DUF4127 family protein" evidence="1">
    <location>
        <begin position="23"/>
        <end position="517"/>
    </location>
</feature>
<dbReference type="RefSeq" id="WP_009145732.1">
    <property type="nucleotide sequence ID" value="NZ_GL830896.1"/>
</dbReference>
<dbReference type="AlphaFoldDB" id="E8LET9"/>
<dbReference type="HOGENOM" id="CLU_031189_0_0_9"/>
<dbReference type="eggNOG" id="ENOG502Z7Q0">
    <property type="taxonomic scope" value="Bacteria"/>
</dbReference>
<feature type="signal peptide" evidence="1">
    <location>
        <begin position="1"/>
        <end position="22"/>
    </location>
</feature>
<sequence>MMKVLRSVLLCALLLTTHTAFAAKGTLLYIPMDNRPVCLDYTVQTMQAAGWDVQLPPAEYIAGAQSAGQPEKLFNWLEAKAGESVAIVASSDALLYGGLVASRTHEISPELLQQRAERLVELKKQHGGQKVYVFTTIMRSPKASSAPTEPAYYKEWGPKIFRLGELEDKLELKQIKRKEVKELAELRSSIPREILADMFVRRSNNIHATELLLHGVESGDFDYMLIGRDDTAAYSQAHREAREMDILVNELPKEKIRFFAGADQLGLLLLSRAANRLQYELPLVNVTYAVGKGGKTVPTYEDDTVAVSAKQHIYAAGAFPVYSRKNADLVLAVNTPADGVTHEASDASNSYKALPATVNFVNKVESILKHNHPVIVADIRFGNGADNALIKTLFDKQLAYRLASYGGWNTAGNSLGFALAQGLLHKQLTPEARENLLNVRYLDDWAYQANVRMQTYQQLIWPNYWPNSGLNEEQRTAAEAYITREINKVSKPYMGNTAEEYKFTLPWSRMFEVKVDR</sequence>
<proteinExistence type="predicted"/>
<dbReference type="Proteomes" id="UP000004923">
    <property type="component" value="Unassembled WGS sequence"/>
</dbReference>
<protein>
    <recommendedName>
        <fullName evidence="4">DUF4127 family protein</fullName>
    </recommendedName>
</protein>
<evidence type="ECO:0008006" key="4">
    <source>
        <dbReference type="Google" id="ProtNLM"/>
    </source>
</evidence>
<evidence type="ECO:0000313" key="3">
    <source>
        <dbReference type="Proteomes" id="UP000004923"/>
    </source>
</evidence>
<reference evidence="2 3" key="1">
    <citation type="submission" date="2011-01" db="EMBL/GenBank/DDBJ databases">
        <authorList>
            <person name="Weinstock G."/>
            <person name="Sodergren E."/>
            <person name="Clifton S."/>
            <person name="Fulton L."/>
            <person name="Fulton B."/>
            <person name="Courtney L."/>
            <person name="Fronick C."/>
            <person name="Harrison M."/>
            <person name="Strong C."/>
            <person name="Farmer C."/>
            <person name="Delahaunty K."/>
            <person name="Markovic C."/>
            <person name="Hall O."/>
            <person name="Minx P."/>
            <person name="Tomlinson C."/>
            <person name="Mitreva M."/>
            <person name="Hou S."/>
            <person name="Chen J."/>
            <person name="Wollam A."/>
            <person name="Pepin K.H."/>
            <person name="Johnson M."/>
            <person name="Bhonagiri V."/>
            <person name="Zhang X."/>
            <person name="Suruliraj S."/>
            <person name="Warren W."/>
            <person name="Chinwalla A."/>
            <person name="Mardis E.R."/>
            <person name="Wilson R.K."/>
        </authorList>
    </citation>
    <scope>NUCLEOTIDE SEQUENCE [LARGE SCALE GENOMIC DNA]</scope>
    <source>
        <strain evidence="2 3">YIT 12067</strain>
    </source>
</reference>
<dbReference type="InterPro" id="IPR025394">
    <property type="entry name" value="DUF4127"/>
</dbReference>